<evidence type="ECO:0000256" key="4">
    <source>
        <dbReference type="ARBA" id="ARBA00022619"/>
    </source>
</evidence>
<keyword evidence="8" id="KW-0862">Zinc</keyword>
<dbReference type="NCBIfam" id="NF001591">
    <property type="entry name" value="PRK00393.1"/>
    <property type="match status" value="1"/>
</dbReference>
<reference evidence="12" key="1">
    <citation type="submission" date="2024-07" db="EMBL/GenBank/DDBJ databases">
        <title>Identification and characteristics of an arsenic-resistant bacterial isolate, which belongs to a novel species.</title>
        <authorList>
            <person name="Juszczyk A."/>
            <person name="Kowalczyk A."/>
            <person name="Was K."/>
            <person name="Kosowicz W."/>
            <person name="Budzyn A."/>
            <person name="Latowski D."/>
        </authorList>
    </citation>
    <scope>NUCLEOTIDE SEQUENCE</scope>
    <source>
        <strain evidence="12">As8PL</strain>
        <plasmid evidence="12">unnamed</plasmid>
    </source>
</reference>
<feature type="domain" description="GTP cyclohydrolase II" evidence="11">
    <location>
        <begin position="45"/>
        <end position="200"/>
    </location>
</feature>
<comment type="catalytic activity">
    <reaction evidence="10">
        <text>GTP + 4 H2O = 2,5-diamino-6-hydroxy-4-(5-phosphoribosylamino)-pyrimidine + formate + 2 phosphate + 3 H(+)</text>
        <dbReference type="Rhea" id="RHEA:23704"/>
        <dbReference type="ChEBI" id="CHEBI:15377"/>
        <dbReference type="ChEBI" id="CHEBI:15378"/>
        <dbReference type="ChEBI" id="CHEBI:15740"/>
        <dbReference type="ChEBI" id="CHEBI:37565"/>
        <dbReference type="ChEBI" id="CHEBI:43474"/>
        <dbReference type="ChEBI" id="CHEBI:58614"/>
        <dbReference type="EC" id="3.5.4.25"/>
    </reaction>
</comment>
<dbReference type="GO" id="GO:0046872">
    <property type="term" value="F:metal ion binding"/>
    <property type="evidence" value="ECO:0007669"/>
    <property type="project" value="UniProtKB-KW"/>
</dbReference>
<evidence type="ECO:0000259" key="11">
    <source>
        <dbReference type="Pfam" id="PF00925"/>
    </source>
</evidence>
<organism evidence="12">
    <name type="scientific">Alkalihalophilus sp. As8PL</name>
    <dbReference type="NCBI Taxonomy" id="3237103"/>
    <lineage>
        <taxon>Bacteria</taxon>
        <taxon>Bacillati</taxon>
        <taxon>Bacillota</taxon>
        <taxon>Bacilli</taxon>
        <taxon>Bacillales</taxon>
        <taxon>Bacillaceae</taxon>
        <taxon>Alkalihalophilus</taxon>
    </lineage>
</organism>
<dbReference type="EMBL" id="CP162550">
    <property type="protein sequence ID" value="XDI35038.1"/>
    <property type="molecule type" value="Genomic_DNA"/>
</dbReference>
<keyword evidence="4" id="KW-0686">Riboflavin biosynthesis</keyword>
<keyword evidence="9" id="KW-0342">GTP-binding</keyword>
<accession>A0AB39BMJ8</accession>
<dbReference type="InterPro" id="IPR036144">
    <property type="entry name" value="RibA-like_sf"/>
</dbReference>
<dbReference type="RefSeq" id="WP_368502655.1">
    <property type="nucleotide sequence ID" value="NZ_CP162550.1"/>
</dbReference>
<keyword evidence="12" id="KW-0614">Plasmid</keyword>
<evidence type="ECO:0000256" key="1">
    <source>
        <dbReference type="ARBA" id="ARBA00001947"/>
    </source>
</evidence>
<dbReference type="CDD" id="cd00641">
    <property type="entry name" value="GTP_cyclohydro2"/>
    <property type="match status" value="1"/>
</dbReference>
<dbReference type="InterPro" id="IPR032677">
    <property type="entry name" value="GTP_cyclohydro_II"/>
</dbReference>
<evidence type="ECO:0000256" key="7">
    <source>
        <dbReference type="ARBA" id="ARBA00022801"/>
    </source>
</evidence>
<keyword evidence="7 12" id="KW-0378">Hydrolase</keyword>
<comment type="cofactor">
    <cofactor evidence="1">
        <name>Zn(2+)</name>
        <dbReference type="ChEBI" id="CHEBI:29105"/>
    </cofactor>
</comment>
<evidence type="ECO:0000256" key="9">
    <source>
        <dbReference type="ARBA" id="ARBA00023134"/>
    </source>
</evidence>
<evidence type="ECO:0000256" key="10">
    <source>
        <dbReference type="ARBA" id="ARBA00049295"/>
    </source>
</evidence>
<evidence type="ECO:0000313" key="12">
    <source>
        <dbReference type="EMBL" id="XDI35038.1"/>
    </source>
</evidence>
<evidence type="ECO:0000256" key="6">
    <source>
        <dbReference type="ARBA" id="ARBA00022741"/>
    </source>
</evidence>
<dbReference type="InterPro" id="IPR000926">
    <property type="entry name" value="RibA"/>
</dbReference>
<dbReference type="EC" id="3.5.4.25" evidence="3"/>
<geneLocation type="plasmid" evidence="12">
    <name>unnamed</name>
</geneLocation>
<protein>
    <recommendedName>
        <fullName evidence="3">GTP cyclohydrolase II</fullName>
        <ecNumber evidence="3">3.5.4.25</ecNumber>
    </recommendedName>
</protein>
<dbReference type="Pfam" id="PF00925">
    <property type="entry name" value="GTP_cyclohydro2"/>
    <property type="match status" value="1"/>
</dbReference>
<evidence type="ECO:0000256" key="8">
    <source>
        <dbReference type="ARBA" id="ARBA00022833"/>
    </source>
</evidence>
<dbReference type="SUPFAM" id="SSF142695">
    <property type="entry name" value="RibA-like"/>
    <property type="match status" value="1"/>
</dbReference>
<dbReference type="GO" id="GO:0009231">
    <property type="term" value="P:riboflavin biosynthetic process"/>
    <property type="evidence" value="ECO:0007669"/>
    <property type="project" value="UniProtKB-KW"/>
</dbReference>
<dbReference type="Gene3D" id="3.40.50.10990">
    <property type="entry name" value="GTP cyclohydrolase II"/>
    <property type="match status" value="1"/>
</dbReference>
<name>A0AB39BMJ8_9BACI</name>
<dbReference type="GO" id="GO:0003935">
    <property type="term" value="F:GTP cyclohydrolase II activity"/>
    <property type="evidence" value="ECO:0007669"/>
    <property type="project" value="UniProtKB-EC"/>
</dbReference>
<evidence type="ECO:0000256" key="3">
    <source>
        <dbReference type="ARBA" id="ARBA00012762"/>
    </source>
</evidence>
<evidence type="ECO:0000256" key="2">
    <source>
        <dbReference type="ARBA" id="ARBA00004853"/>
    </source>
</evidence>
<dbReference type="GO" id="GO:0005525">
    <property type="term" value="F:GTP binding"/>
    <property type="evidence" value="ECO:0007669"/>
    <property type="project" value="UniProtKB-KW"/>
</dbReference>
<comment type="pathway">
    <text evidence="2">Cofactor biosynthesis; riboflavin biosynthesis; 5-amino-6-(D-ribitylamino)uracil from GTP: step 1/4.</text>
</comment>
<sequence>MVDKLSIIPVEGETSIVLAGPATLPIKVNGVIYDFKWYTWTSIKGELDIQKVIRKITSTYSSILIYGDFNHAKDVLVRMHSICHTGDVFHSQKCDCGYQFDESLKKIVEHGDGALFYLANHEGRGIGLFNKNLAYALQEVGLDTVEANEALGLKDDNRDYYEAARIIQYLRVEGISLITNNPSKMSFLSNLGIHIKERVPIWGEMDQFNQNYLTTKINKNGHLREENKIHVNH</sequence>
<dbReference type="GO" id="GO:0005829">
    <property type="term" value="C:cytosol"/>
    <property type="evidence" value="ECO:0007669"/>
    <property type="project" value="TreeGrafter"/>
</dbReference>
<proteinExistence type="predicted"/>
<evidence type="ECO:0000256" key="5">
    <source>
        <dbReference type="ARBA" id="ARBA00022723"/>
    </source>
</evidence>
<keyword evidence="6" id="KW-0547">Nucleotide-binding</keyword>
<keyword evidence="5" id="KW-0479">Metal-binding</keyword>
<dbReference type="PANTHER" id="PTHR21327:SF18">
    <property type="entry name" value="3,4-DIHYDROXY-2-BUTANONE 4-PHOSPHATE SYNTHASE"/>
    <property type="match status" value="1"/>
</dbReference>
<dbReference type="AlphaFoldDB" id="A0AB39BMJ8"/>
<dbReference type="PANTHER" id="PTHR21327">
    <property type="entry name" value="GTP CYCLOHYDROLASE II-RELATED"/>
    <property type="match status" value="1"/>
</dbReference>
<gene>
    <name evidence="12" type="ORF">AB3N04_00750</name>
</gene>